<keyword evidence="3" id="KW-1185">Reference proteome</keyword>
<dbReference type="EMBL" id="CP022129">
    <property type="protein sequence ID" value="ASF48329.1"/>
    <property type="molecule type" value="Genomic_DNA"/>
</dbReference>
<dbReference type="Proteomes" id="UP000197019">
    <property type="component" value="Chromosome"/>
</dbReference>
<keyword evidence="1" id="KW-0732">Signal</keyword>
<dbReference type="OrthoDB" id="5570900at2"/>
<accession>A0A1Z4C490</accession>
<feature type="signal peptide" evidence="1">
    <location>
        <begin position="1"/>
        <end position="24"/>
    </location>
</feature>
<evidence type="ECO:0000313" key="3">
    <source>
        <dbReference type="Proteomes" id="UP000197019"/>
    </source>
</evidence>
<proteinExistence type="predicted"/>
<dbReference type="AlphaFoldDB" id="A0A1Z4C490"/>
<dbReference type="RefSeq" id="WP_088621199.1">
    <property type="nucleotide sequence ID" value="NZ_CP022129.1"/>
</dbReference>
<protein>
    <submittedName>
        <fullName evidence="2">Uncharacterized protein</fullName>
    </submittedName>
</protein>
<feature type="chain" id="PRO_5013391865" evidence="1">
    <location>
        <begin position="25"/>
        <end position="159"/>
    </location>
</feature>
<sequence length="159" mass="16951">MSVKNLSATMATLLLALSGAQAQADTPNYYECKGDNISVSFYDKSYGIGSSQLNFAFGNKKYTADGKGIESKATTLGTVTSTTIKFMPDVEIKKASFIIPTINLGVNSLGEVVSEAKFTSQLAITTIATPFIGGPYIGVVNSSKYFDLTCKASLIFIHF</sequence>
<evidence type="ECO:0000313" key="2">
    <source>
        <dbReference type="EMBL" id="ASF48329.1"/>
    </source>
</evidence>
<name>A0A1Z4C490_9GAMM</name>
<dbReference type="KEGG" id="mpsy:CEK71_20935"/>
<reference evidence="2 3" key="1">
    <citation type="submission" date="2017-06" db="EMBL/GenBank/DDBJ databases">
        <title>Genome Sequencing of the methanotroph Methylovulum psychrotolerants str. HV10-M2 isolated from a high-altitude environment.</title>
        <authorList>
            <person name="Mateos-Rivera A."/>
        </authorList>
    </citation>
    <scope>NUCLEOTIDE SEQUENCE [LARGE SCALE GENOMIC DNA]</scope>
    <source>
        <strain evidence="2 3">HV10_M2</strain>
    </source>
</reference>
<gene>
    <name evidence="2" type="ORF">CEK71_20935</name>
</gene>
<evidence type="ECO:0000256" key="1">
    <source>
        <dbReference type="SAM" id="SignalP"/>
    </source>
</evidence>
<organism evidence="2 3">
    <name type="scientific">Methylovulum psychrotolerans</name>
    <dbReference type="NCBI Taxonomy" id="1704499"/>
    <lineage>
        <taxon>Bacteria</taxon>
        <taxon>Pseudomonadati</taxon>
        <taxon>Pseudomonadota</taxon>
        <taxon>Gammaproteobacteria</taxon>
        <taxon>Methylococcales</taxon>
        <taxon>Methylococcaceae</taxon>
        <taxon>Methylovulum</taxon>
    </lineage>
</organism>